<dbReference type="Gramene" id="Solyc05g044600.1.1">
    <property type="protein sequence ID" value="Solyc05g044600.1.1"/>
    <property type="gene ID" value="Solyc05g044600.1"/>
</dbReference>
<accession>K4C0P3</accession>
<evidence type="ECO:0000313" key="1">
    <source>
        <dbReference type="EnsemblPlants" id="Solyc05g044600.1.1"/>
    </source>
</evidence>
<dbReference type="PaxDb" id="4081-Solyc05g044600.1.1"/>
<dbReference type="AlphaFoldDB" id="K4C0P3"/>
<protein>
    <submittedName>
        <fullName evidence="1">Uncharacterized protein</fullName>
    </submittedName>
</protein>
<dbReference type="HOGENOM" id="CLU_3411259_0_0_1"/>
<name>K4C0P3_SOLLC</name>
<dbReference type="Proteomes" id="UP000004994">
    <property type="component" value="Chromosome 5"/>
</dbReference>
<proteinExistence type="predicted"/>
<reference evidence="1" key="1">
    <citation type="journal article" date="2012" name="Nature">
        <title>The tomato genome sequence provides insights into fleshy fruit evolution.</title>
        <authorList>
            <consortium name="Tomato Genome Consortium"/>
        </authorList>
    </citation>
    <scope>NUCLEOTIDE SEQUENCE [LARGE SCALE GENOMIC DNA]</scope>
    <source>
        <strain evidence="1">cv. Heinz 1706</strain>
    </source>
</reference>
<keyword evidence="2" id="KW-1185">Reference proteome</keyword>
<sequence>MSAILNPLERSWRKEQRNFGKKLRKKGWR</sequence>
<organism evidence="1">
    <name type="scientific">Solanum lycopersicum</name>
    <name type="common">Tomato</name>
    <name type="synonym">Lycopersicon esculentum</name>
    <dbReference type="NCBI Taxonomy" id="4081"/>
    <lineage>
        <taxon>Eukaryota</taxon>
        <taxon>Viridiplantae</taxon>
        <taxon>Streptophyta</taxon>
        <taxon>Embryophyta</taxon>
        <taxon>Tracheophyta</taxon>
        <taxon>Spermatophyta</taxon>
        <taxon>Magnoliopsida</taxon>
        <taxon>eudicotyledons</taxon>
        <taxon>Gunneridae</taxon>
        <taxon>Pentapetalae</taxon>
        <taxon>asterids</taxon>
        <taxon>lamiids</taxon>
        <taxon>Solanales</taxon>
        <taxon>Solanaceae</taxon>
        <taxon>Solanoideae</taxon>
        <taxon>Solaneae</taxon>
        <taxon>Solanum</taxon>
        <taxon>Solanum subgen. Lycopersicon</taxon>
    </lineage>
</organism>
<evidence type="ECO:0000313" key="2">
    <source>
        <dbReference type="Proteomes" id="UP000004994"/>
    </source>
</evidence>
<dbReference type="InParanoid" id="K4C0P3"/>
<reference evidence="1" key="2">
    <citation type="submission" date="2015-06" db="UniProtKB">
        <authorList>
            <consortium name="EnsemblPlants"/>
        </authorList>
    </citation>
    <scope>IDENTIFICATION</scope>
    <source>
        <strain evidence="1">cv. Heinz 1706</strain>
    </source>
</reference>
<dbReference type="EnsemblPlants" id="Solyc05g044600.1.1">
    <property type="protein sequence ID" value="Solyc05g044600.1.1"/>
    <property type="gene ID" value="Solyc05g044600.1"/>
</dbReference>